<proteinExistence type="predicted"/>
<comment type="caution">
    <text evidence="1">The sequence shown here is derived from an EMBL/GenBank/DDBJ whole genome shotgun (WGS) entry which is preliminary data.</text>
</comment>
<dbReference type="Proteomes" id="UP000192288">
    <property type="component" value="Unassembled WGS sequence"/>
</dbReference>
<dbReference type="Pfam" id="PF13479">
    <property type="entry name" value="AAA_24"/>
    <property type="match status" value="1"/>
</dbReference>
<sequence>MITINKPSKDIQLKSPLPNNIMVSGEAMAGKTTFVGDFPTPFFLSFDGNAIKEGRDGVDLHESMSWREVIDVIPQIKSAGYKTIVIDTIEDLLDGIEKEITNGGTIADMSNSFTGWSNLNGHFKKIILEVVKSDLTAVFIARTTTDADGEIQSDARAKNFSWLKGRIDGEIYIIKDGHKAEWRAHRGYWKKEELPPHLANVADPEREGQERKAAALARREALLNKKTGDKN</sequence>
<name>A0A1X0VBV2_LEUPS</name>
<accession>A0A1X0VBV2</accession>
<organism evidence="1 2">
    <name type="scientific">Leuconostoc pseudomesenteroides</name>
    <dbReference type="NCBI Taxonomy" id="33968"/>
    <lineage>
        <taxon>Bacteria</taxon>
        <taxon>Bacillati</taxon>
        <taxon>Bacillota</taxon>
        <taxon>Bacilli</taxon>
        <taxon>Lactobacillales</taxon>
        <taxon>Lactobacillaceae</taxon>
        <taxon>Leuconostoc</taxon>
    </lineage>
</organism>
<protein>
    <submittedName>
        <fullName evidence="1">Uncharacterized protein</fullName>
    </submittedName>
</protein>
<evidence type="ECO:0000313" key="1">
    <source>
        <dbReference type="EMBL" id="ORI97178.1"/>
    </source>
</evidence>
<dbReference type="STRING" id="33968.BMS77_09015"/>
<reference evidence="1 2" key="1">
    <citation type="journal article" date="2017" name="Front. Microbiol.">
        <title>Genomic Characterization of Dairy Associated Leuconostoc Species and Diversity of Leuconostocs in Undefined Mixed Mesophilic Starter Cultures.</title>
        <authorList>
            <person name="Frantzen C.A."/>
            <person name="Kot W."/>
            <person name="Pedersen T.B."/>
            <person name="Ardo Y.M."/>
            <person name="Broadbent J.R."/>
            <person name="Neve H."/>
            <person name="Hansen L.H."/>
            <person name="Dal Bello F."/>
            <person name="Ostlie H.M."/>
            <person name="Kleppen H.P."/>
            <person name="Vogensen F.K."/>
            <person name="Holo H."/>
        </authorList>
    </citation>
    <scope>NUCLEOTIDE SEQUENCE [LARGE SCALE GENOMIC DNA]</scope>
    <source>
        <strain evidence="1 2">LMGCF08</strain>
    </source>
</reference>
<dbReference type="EMBL" id="MPLS01000040">
    <property type="protein sequence ID" value="ORI97178.1"/>
    <property type="molecule type" value="Genomic_DNA"/>
</dbReference>
<gene>
    <name evidence="1" type="ORF">BMR96_08655</name>
</gene>
<dbReference type="RefSeq" id="WP_080519527.1">
    <property type="nucleotide sequence ID" value="NZ_MPLS01000040.1"/>
</dbReference>
<dbReference type="AlphaFoldDB" id="A0A1X0VBV2"/>
<evidence type="ECO:0000313" key="2">
    <source>
        <dbReference type="Proteomes" id="UP000192288"/>
    </source>
</evidence>